<reference evidence="1 2" key="1">
    <citation type="submission" date="2017-01" db="EMBL/GenBank/DDBJ databases">
        <title>Comparative genomic analysis of Brazilian Leptospira santarosai.</title>
        <authorList>
            <person name="Moreno L.Z."/>
            <person name="Miraglia F."/>
            <person name="Kremer F.S."/>
            <person name="Eslabao M.R."/>
            <person name="Lilenbaum W."/>
            <person name="Dellagostin O.A."/>
            <person name="Moreno A.M."/>
        </authorList>
    </citation>
    <scope>NUCLEOTIDE SEQUENCE [LARGE SCALE GENOMIC DNA]</scope>
    <source>
        <strain evidence="1 2">M52/8-19</strain>
    </source>
</reference>
<gene>
    <name evidence="1" type="ORF">BWD14_04955</name>
</gene>
<sequence length="89" mass="10561">MIRILSRISPKVKATKAKYIFWEKISILIQNRVLTRVRCKKIGVCPNVELPRNPSVVARCFVVREFIVKKSVKRRNLWELPRFQVLNLK</sequence>
<evidence type="ECO:0000313" key="2">
    <source>
        <dbReference type="Proteomes" id="UP000189337"/>
    </source>
</evidence>
<comment type="caution">
    <text evidence="1">The sequence shown here is derived from an EMBL/GenBank/DDBJ whole genome shotgun (WGS) entry which is preliminary data.</text>
</comment>
<accession>A0AB73MBK2</accession>
<protein>
    <submittedName>
        <fullName evidence="1">Uncharacterized protein</fullName>
    </submittedName>
</protein>
<name>A0AB73MBK2_9LEPT</name>
<proteinExistence type="predicted"/>
<dbReference type="Proteomes" id="UP000189337">
    <property type="component" value="Unassembled WGS sequence"/>
</dbReference>
<dbReference type="EMBL" id="MTSU01000003">
    <property type="protein sequence ID" value="ONF93986.1"/>
    <property type="molecule type" value="Genomic_DNA"/>
</dbReference>
<evidence type="ECO:0000313" key="1">
    <source>
        <dbReference type="EMBL" id="ONF93986.1"/>
    </source>
</evidence>
<dbReference type="AlphaFoldDB" id="A0AB73MBK2"/>
<organism evidence="1 2">
    <name type="scientific">Leptospira santarosai</name>
    <dbReference type="NCBI Taxonomy" id="28183"/>
    <lineage>
        <taxon>Bacteria</taxon>
        <taxon>Pseudomonadati</taxon>
        <taxon>Spirochaetota</taxon>
        <taxon>Spirochaetia</taxon>
        <taxon>Leptospirales</taxon>
        <taxon>Leptospiraceae</taxon>
        <taxon>Leptospira</taxon>
    </lineage>
</organism>